<organism evidence="4 5">
    <name type="scientific">Coprinellus micaceus</name>
    <name type="common">Glistening ink-cap mushroom</name>
    <name type="synonym">Coprinus micaceus</name>
    <dbReference type="NCBI Taxonomy" id="71717"/>
    <lineage>
        <taxon>Eukaryota</taxon>
        <taxon>Fungi</taxon>
        <taxon>Dikarya</taxon>
        <taxon>Basidiomycota</taxon>
        <taxon>Agaricomycotina</taxon>
        <taxon>Agaricomycetes</taxon>
        <taxon>Agaricomycetidae</taxon>
        <taxon>Agaricales</taxon>
        <taxon>Agaricineae</taxon>
        <taxon>Psathyrellaceae</taxon>
        <taxon>Coprinellus</taxon>
    </lineage>
</organism>
<dbReference type="AlphaFoldDB" id="A0A4Y7U1B8"/>
<gene>
    <name evidence="4" type="ORF">FA13DRAFT_1723802</name>
</gene>
<feature type="transmembrane region" description="Helical" evidence="2">
    <location>
        <begin position="113"/>
        <end position="137"/>
    </location>
</feature>
<sequence length="1273" mass="140077">MDETSNILEEENRRNDSLPHTIDVPPSFRPDAKVWDIYLTLAEREARDKAALWNTSLDSLLIFAGLFAGVVSSFVIDARTDLQADSEQRSLTGLLQIAQSGSIQAALGIPITAYWISALWVISLCTTLFSAIVAVLAKAWLASYAMGSARRRDVEAYERYILDAEAGRWHAKVVVILPTLVQVASFLFVVGLTIQLHGDSSTIGRVLLSLAALGILVYIIMTFLPFLVPSSPINTPLSAILRAMFSVGSNTGAHPESKTQVDEILLDILYAKLILSEKPENVDEAISEIYESLAASKDNLKWLHALSKTDTPHVLLWRMRHYATSTMEDKAQQHETLQKQLSLFIAFVDTSESWNDGESGKLKGVLLSLLQFGYPLHRWNTLPKACRLVSFRLRGRLMALLSEDKPGWSLDFHRKEVEERPWEMVLQEVHSHHRIDIALASCWGIAKGGVHFRRVSTHILCMCLAKAMFAASESGDSCQWASDLTEGQRTAVSELALRYLFKLHCSAVSAWEETATVISANVLPATEVPPASGQSSAAVLESLVSSLSKPTHAPHRHHHHVIKMLQQVSSRNPSLILDGLRTQSIQIIASTTVDDKSAQGDGLDLLANLAGYPDTWKPLWIRVTLYISLRSGLLNPEDQACQPIIQFIGVLLARVEGGVDTNVQVRNLFISIIHDVIPSVVSLALDTSSPNQVRRLALQLSERVFERRDLDPRFEEVKRAVLDHVKATLEGADRNNQRTLIMLNDLKNLIEEGSSLGSERPAYTFPWSNNTQFIQEAVTPAFRSIVTVATFELDRTLSAGARAVLGLLAQDDRFNGNLNFEGITVLLQEAIIVKPSRASCIRLNAIMVTDIFSHQLKGTTSLFQILVETALMDDADDVRAASLALISKLCKGSLITDDMAQEVKHIIKAHISFISQEPRISIRESWVAFLSDICAHVYFPEAIPIIMEVSMANGHSSGFLSVVVKRLIHKDFALDWNYNLAVKESVPRDLNVVSSTGESGLSSRGAKSIELLITLLPHPDSELRDVANAELTKVVSSVREIVGTNLGPLSMHNSGVGQASMSSGRDSVMSPPLHRLLEKCDWNERLSWVGMLATLGLSFPRDFPHIASTILQTATCDPDSKVRSAALRALRLLADQSGITDRCLGEIMASLEGIASEKHWGVRLALVKLLPAVSGSPEFASGNLFKAAVAKLVSLAIDDRDPDIRSESVNSLSALLNDRDHAPLDEALTGPILGRFEAGIKDGDWKPRRAWVKFVAPHITSGKVYLLVSVVKR</sequence>
<feature type="transmembrane region" description="Helical" evidence="2">
    <location>
        <begin position="173"/>
        <end position="194"/>
    </location>
</feature>
<evidence type="ECO:0000256" key="2">
    <source>
        <dbReference type="SAM" id="Phobius"/>
    </source>
</evidence>
<dbReference type="STRING" id="71717.A0A4Y7U1B8"/>
<dbReference type="EMBL" id="QPFP01000001">
    <property type="protein sequence ID" value="TEB39582.1"/>
    <property type="molecule type" value="Genomic_DNA"/>
</dbReference>
<proteinExistence type="predicted"/>
<dbReference type="InterPro" id="IPR045338">
    <property type="entry name" value="DUF6535"/>
</dbReference>
<keyword evidence="2" id="KW-1133">Transmembrane helix</keyword>
<dbReference type="SUPFAM" id="SSF48371">
    <property type="entry name" value="ARM repeat"/>
    <property type="match status" value="1"/>
</dbReference>
<protein>
    <recommendedName>
        <fullName evidence="3">DUF6535 domain-containing protein</fullName>
    </recommendedName>
</protein>
<name>A0A4Y7U1B8_COPMI</name>
<evidence type="ECO:0000313" key="4">
    <source>
        <dbReference type="EMBL" id="TEB39582.1"/>
    </source>
</evidence>
<keyword evidence="2" id="KW-0812">Transmembrane</keyword>
<dbReference type="Proteomes" id="UP000298030">
    <property type="component" value="Unassembled WGS sequence"/>
</dbReference>
<feature type="transmembrane region" description="Helical" evidence="2">
    <location>
        <begin position="59"/>
        <end position="76"/>
    </location>
</feature>
<keyword evidence="5" id="KW-1185">Reference proteome</keyword>
<dbReference type="Gene3D" id="1.25.10.10">
    <property type="entry name" value="Leucine-rich Repeat Variant"/>
    <property type="match status" value="1"/>
</dbReference>
<comment type="caution">
    <text evidence="4">The sequence shown here is derived from an EMBL/GenBank/DDBJ whole genome shotgun (WGS) entry which is preliminary data.</text>
</comment>
<keyword evidence="2" id="KW-0472">Membrane</keyword>
<dbReference type="OrthoDB" id="3221808at2759"/>
<feature type="region of interest" description="Disordered" evidence="1">
    <location>
        <begin position="1"/>
        <end position="24"/>
    </location>
</feature>
<dbReference type="Pfam" id="PF20153">
    <property type="entry name" value="DUF6535"/>
    <property type="match status" value="1"/>
</dbReference>
<dbReference type="InterPro" id="IPR016024">
    <property type="entry name" value="ARM-type_fold"/>
</dbReference>
<reference evidence="4 5" key="1">
    <citation type="journal article" date="2019" name="Nat. Ecol. Evol.">
        <title>Megaphylogeny resolves global patterns of mushroom evolution.</title>
        <authorList>
            <person name="Varga T."/>
            <person name="Krizsan K."/>
            <person name="Foldi C."/>
            <person name="Dima B."/>
            <person name="Sanchez-Garcia M."/>
            <person name="Sanchez-Ramirez S."/>
            <person name="Szollosi G.J."/>
            <person name="Szarkandi J.G."/>
            <person name="Papp V."/>
            <person name="Albert L."/>
            <person name="Andreopoulos W."/>
            <person name="Angelini C."/>
            <person name="Antonin V."/>
            <person name="Barry K.W."/>
            <person name="Bougher N.L."/>
            <person name="Buchanan P."/>
            <person name="Buyck B."/>
            <person name="Bense V."/>
            <person name="Catcheside P."/>
            <person name="Chovatia M."/>
            <person name="Cooper J."/>
            <person name="Damon W."/>
            <person name="Desjardin D."/>
            <person name="Finy P."/>
            <person name="Geml J."/>
            <person name="Haridas S."/>
            <person name="Hughes K."/>
            <person name="Justo A."/>
            <person name="Karasinski D."/>
            <person name="Kautmanova I."/>
            <person name="Kiss B."/>
            <person name="Kocsube S."/>
            <person name="Kotiranta H."/>
            <person name="LaButti K.M."/>
            <person name="Lechner B.E."/>
            <person name="Liimatainen K."/>
            <person name="Lipzen A."/>
            <person name="Lukacs Z."/>
            <person name="Mihaltcheva S."/>
            <person name="Morgado L.N."/>
            <person name="Niskanen T."/>
            <person name="Noordeloos M.E."/>
            <person name="Ohm R.A."/>
            <person name="Ortiz-Santana B."/>
            <person name="Ovrebo C."/>
            <person name="Racz N."/>
            <person name="Riley R."/>
            <person name="Savchenko A."/>
            <person name="Shiryaev A."/>
            <person name="Soop K."/>
            <person name="Spirin V."/>
            <person name="Szebenyi C."/>
            <person name="Tomsovsky M."/>
            <person name="Tulloss R.E."/>
            <person name="Uehling J."/>
            <person name="Grigoriev I.V."/>
            <person name="Vagvolgyi C."/>
            <person name="Papp T."/>
            <person name="Martin F.M."/>
            <person name="Miettinen O."/>
            <person name="Hibbett D.S."/>
            <person name="Nagy L.G."/>
        </authorList>
    </citation>
    <scope>NUCLEOTIDE SEQUENCE [LARGE SCALE GENOMIC DNA]</scope>
    <source>
        <strain evidence="4 5">FP101781</strain>
    </source>
</reference>
<feature type="transmembrane region" description="Helical" evidence="2">
    <location>
        <begin position="206"/>
        <end position="228"/>
    </location>
</feature>
<accession>A0A4Y7U1B8</accession>
<evidence type="ECO:0000313" key="5">
    <source>
        <dbReference type="Proteomes" id="UP000298030"/>
    </source>
</evidence>
<evidence type="ECO:0000259" key="3">
    <source>
        <dbReference type="Pfam" id="PF20153"/>
    </source>
</evidence>
<dbReference type="InterPro" id="IPR011989">
    <property type="entry name" value="ARM-like"/>
</dbReference>
<feature type="domain" description="DUF6535" evidence="3">
    <location>
        <begin position="35"/>
        <end position="196"/>
    </location>
</feature>
<evidence type="ECO:0000256" key="1">
    <source>
        <dbReference type="SAM" id="MobiDB-lite"/>
    </source>
</evidence>